<reference evidence="1 2" key="1">
    <citation type="journal article" date="2022" name="Hortic Res">
        <title>A haplotype resolved chromosomal level avocado genome allows analysis of novel avocado genes.</title>
        <authorList>
            <person name="Nath O."/>
            <person name="Fletcher S.J."/>
            <person name="Hayward A."/>
            <person name="Shaw L.M."/>
            <person name="Masouleh A.K."/>
            <person name="Furtado A."/>
            <person name="Henry R.J."/>
            <person name="Mitter N."/>
        </authorList>
    </citation>
    <scope>NUCLEOTIDE SEQUENCE [LARGE SCALE GENOMIC DNA]</scope>
    <source>
        <strain evidence="2">cv. Hass</strain>
    </source>
</reference>
<proteinExistence type="predicted"/>
<comment type="caution">
    <text evidence="1">The sequence shown here is derived from an EMBL/GenBank/DDBJ whole genome shotgun (WGS) entry which is preliminary data.</text>
</comment>
<protein>
    <submittedName>
        <fullName evidence="1">Uncharacterized protein</fullName>
    </submittedName>
</protein>
<sequence>MIERLKMANHVSDTSQVLFDVEEEEKEAALGYHSEKLALALGLIDTSPRDTIRIVENLRVCGDCHSAMKLVSLIYDRDIILRDRHRFHHFKEGSCSCVDYW</sequence>
<gene>
    <name evidence="1" type="ORF">MRB53_032577</name>
</gene>
<evidence type="ECO:0000313" key="2">
    <source>
        <dbReference type="Proteomes" id="UP001234297"/>
    </source>
</evidence>
<accession>A0ACC2KTC1</accession>
<dbReference type="Proteomes" id="UP001234297">
    <property type="component" value="Chromosome 11"/>
</dbReference>
<organism evidence="1 2">
    <name type="scientific">Persea americana</name>
    <name type="common">Avocado</name>
    <dbReference type="NCBI Taxonomy" id="3435"/>
    <lineage>
        <taxon>Eukaryota</taxon>
        <taxon>Viridiplantae</taxon>
        <taxon>Streptophyta</taxon>
        <taxon>Embryophyta</taxon>
        <taxon>Tracheophyta</taxon>
        <taxon>Spermatophyta</taxon>
        <taxon>Magnoliopsida</taxon>
        <taxon>Magnoliidae</taxon>
        <taxon>Laurales</taxon>
        <taxon>Lauraceae</taxon>
        <taxon>Persea</taxon>
    </lineage>
</organism>
<keyword evidence="2" id="KW-1185">Reference proteome</keyword>
<dbReference type="EMBL" id="CM056819">
    <property type="protein sequence ID" value="KAJ8624047.1"/>
    <property type="molecule type" value="Genomic_DNA"/>
</dbReference>
<evidence type="ECO:0000313" key="1">
    <source>
        <dbReference type="EMBL" id="KAJ8624047.1"/>
    </source>
</evidence>
<name>A0ACC2KTC1_PERAE</name>